<organism evidence="2">
    <name type="scientific">Photobacterium damselae subsp. damselae</name>
    <name type="common">Listonella damsela</name>
    <dbReference type="NCBI Taxonomy" id="85581"/>
    <lineage>
        <taxon>Bacteria</taxon>
        <taxon>Pseudomonadati</taxon>
        <taxon>Pseudomonadota</taxon>
        <taxon>Gammaproteobacteria</taxon>
        <taxon>Vibrionales</taxon>
        <taxon>Vibrionaceae</taxon>
        <taxon>Photobacterium</taxon>
    </lineage>
</organism>
<dbReference type="PANTHER" id="PTHR46889:SF4">
    <property type="entry name" value="TRANSPOSASE INSO FOR INSERTION SEQUENCE ELEMENT IS911B-RELATED"/>
    <property type="match status" value="1"/>
</dbReference>
<dbReference type="PANTHER" id="PTHR46889">
    <property type="entry name" value="TRANSPOSASE INSF FOR INSERTION SEQUENCE IS3B-RELATED"/>
    <property type="match status" value="1"/>
</dbReference>
<keyword evidence="2" id="KW-0614">Plasmid</keyword>
<dbReference type="InterPro" id="IPR001584">
    <property type="entry name" value="Integrase_cat-core"/>
</dbReference>
<protein>
    <submittedName>
        <fullName evidence="2">Transposase OrfAB, subunit B</fullName>
    </submittedName>
</protein>
<feature type="domain" description="Integrase catalytic" evidence="1">
    <location>
        <begin position="6"/>
        <end position="88"/>
    </location>
</feature>
<dbReference type="GO" id="GO:0003676">
    <property type="term" value="F:nucleic acid binding"/>
    <property type="evidence" value="ECO:0007669"/>
    <property type="project" value="InterPro"/>
</dbReference>
<evidence type="ECO:0000313" key="2">
    <source>
        <dbReference type="EMBL" id="CBX86918.1"/>
    </source>
</evidence>
<gene>
    <name evidence="2" type="primary">orf152</name>
</gene>
<dbReference type="SUPFAM" id="SSF53098">
    <property type="entry name" value="Ribonuclease H-like"/>
    <property type="match status" value="1"/>
</dbReference>
<sequence>MGVTYPNQVWVGDVTNVWVGHRWMYLAGVIDLFSRKSVGWAMSLSPDSRLTGKALIMAYESRHKPRGIMHHRDEDSRYTSRYYHSYYGETKLNKAYLDEEIVRIAHQ</sequence>
<dbReference type="InterPro" id="IPR050900">
    <property type="entry name" value="Transposase_IS3/IS150/IS904"/>
</dbReference>
<dbReference type="GO" id="GO:0015074">
    <property type="term" value="P:DNA integration"/>
    <property type="evidence" value="ECO:0007669"/>
    <property type="project" value="InterPro"/>
</dbReference>
<dbReference type="AlphaFoldDB" id="E4WLK0"/>
<dbReference type="Pfam" id="PF00665">
    <property type="entry name" value="rve"/>
    <property type="match status" value="1"/>
</dbReference>
<dbReference type="InterPro" id="IPR036397">
    <property type="entry name" value="RNaseH_sf"/>
</dbReference>
<dbReference type="EMBL" id="FN597600">
    <property type="protein sequence ID" value="CBX86918.1"/>
    <property type="molecule type" value="Genomic_DNA"/>
</dbReference>
<evidence type="ECO:0000259" key="1">
    <source>
        <dbReference type="Pfam" id="PF00665"/>
    </source>
</evidence>
<dbReference type="Gene3D" id="3.30.420.10">
    <property type="entry name" value="Ribonuclease H-like superfamily/Ribonuclease H"/>
    <property type="match status" value="1"/>
</dbReference>
<geneLocation type="plasmid" evidence="2">
    <name>pPHDD1</name>
</geneLocation>
<name>E4WLK0_PHODD</name>
<accession>E4WLK0</accession>
<dbReference type="InterPro" id="IPR012337">
    <property type="entry name" value="RNaseH-like_sf"/>
</dbReference>
<proteinExistence type="predicted"/>
<reference evidence="2" key="1">
    <citation type="submission" date="2009-11" db="EMBL/GenBank/DDBJ databases">
        <title>Identification of virulence genes in Photobacterium damselae subsp. damselae by Supression Subtractive hybridization: damselysin toxin is encoded on a large conjugative plasmid.</title>
        <authorList>
            <person name="Rivas A.J."/>
            <person name="Lemos M.L."/>
            <person name="Osorio C.R."/>
        </authorList>
    </citation>
    <scope>NUCLEOTIDE SEQUENCE [LARGE SCALE GENOMIC DNA]</scope>
    <source>
        <strain evidence="2">RM71</strain>
        <plasmid evidence="2">pPHDD1</plasmid>
    </source>
</reference>